<reference evidence="2" key="1">
    <citation type="submission" date="2022-11" db="UniProtKB">
        <authorList>
            <consortium name="WormBaseParasite"/>
        </authorList>
    </citation>
    <scope>IDENTIFICATION</scope>
</reference>
<protein>
    <submittedName>
        <fullName evidence="2">LIM zinc-binding domain-containing protein</fullName>
    </submittedName>
</protein>
<organism evidence="1 2">
    <name type="scientific">Panagrolaimus sp. JU765</name>
    <dbReference type="NCBI Taxonomy" id="591449"/>
    <lineage>
        <taxon>Eukaryota</taxon>
        <taxon>Metazoa</taxon>
        <taxon>Ecdysozoa</taxon>
        <taxon>Nematoda</taxon>
        <taxon>Chromadorea</taxon>
        <taxon>Rhabditida</taxon>
        <taxon>Tylenchina</taxon>
        <taxon>Panagrolaimomorpha</taxon>
        <taxon>Panagrolaimoidea</taxon>
        <taxon>Panagrolaimidae</taxon>
        <taxon>Panagrolaimus</taxon>
    </lineage>
</organism>
<sequence>MVVGRPGSEIFRHSEPGQQPLGGGKRCITAIGKTFHPEHFTCSDCGCTFEHEGFHEKDGLPYCRNDFFKKFGPKCHGCDKPITNKFITALSTHWHPECFICQKCHRNFDGGPFFEHEGSPFCEQHFHQERGSLCQTCQKPISGRCIFAMGSKYHPEHFCCSYCNKQLCRGTFKEANKKPFCHQCYDKINQ</sequence>
<dbReference type="WBParaSite" id="JU765_v2.g6698.t2">
    <property type="protein sequence ID" value="JU765_v2.g6698.t2"/>
    <property type="gene ID" value="JU765_v2.g6698"/>
</dbReference>
<name>A0AC34RGC6_9BILA</name>
<evidence type="ECO:0000313" key="2">
    <source>
        <dbReference type="WBParaSite" id="JU765_v2.g6698.t2"/>
    </source>
</evidence>
<evidence type="ECO:0000313" key="1">
    <source>
        <dbReference type="Proteomes" id="UP000887576"/>
    </source>
</evidence>
<accession>A0AC34RGC6</accession>
<proteinExistence type="predicted"/>
<dbReference type="Proteomes" id="UP000887576">
    <property type="component" value="Unplaced"/>
</dbReference>